<dbReference type="EMBL" id="LSDB01000029">
    <property type="protein sequence ID" value="KXB57882.1"/>
    <property type="molecule type" value="Genomic_DNA"/>
</dbReference>
<dbReference type="RefSeq" id="WP_066130148.1">
    <property type="nucleotide sequence ID" value="NZ_KQ959879.1"/>
</dbReference>
<organism evidence="2 3">
    <name type="scientific">Gemelliphila asaccharolytica</name>
    <dbReference type="NCBI Taxonomy" id="502393"/>
    <lineage>
        <taxon>Bacteria</taxon>
        <taxon>Bacillati</taxon>
        <taxon>Bacillota</taxon>
        <taxon>Bacilli</taxon>
        <taxon>Bacillales</taxon>
        <taxon>Gemellaceae</taxon>
        <taxon>Gemelliphila</taxon>
    </lineage>
</organism>
<keyword evidence="1" id="KW-0472">Membrane</keyword>
<evidence type="ECO:0000313" key="3">
    <source>
        <dbReference type="Proteomes" id="UP000070467"/>
    </source>
</evidence>
<comment type="caution">
    <text evidence="2">The sequence shown here is derived from an EMBL/GenBank/DDBJ whole genome shotgun (WGS) entry which is preliminary data.</text>
</comment>
<feature type="transmembrane region" description="Helical" evidence="1">
    <location>
        <begin position="7"/>
        <end position="26"/>
    </location>
</feature>
<gene>
    <name evidence="2" type="ORF">HMPREF1871_00738</name>
</gene>
<evidence type="ECO:0000256" key="1">
    <source>
        <dbReference type="SAM" id="Phobius"/>
    </source>
</evidence>
<sequence>MSAENKHHINIFISTIIIVTIIYFLYRYNDLRLILLSLPFFASVTFSSARVEIIKVNNITKELKFIIYVEKILLAICLLILLTAQNSDRFGNIIYDNYISFLVVFSIIVISITHKKSKEKAKLMRLK</sequence>
<evidence type="ECO:0000313" key="2">
    <source>
        <dbReference type="EMBL" id="KXB57882.1"/>
    </source>
</evidence>
<feature type="transmembrane region" description="Helical" evidence="1">
    <location>
        <begin position="65"/>
        <end position="85"/>
    </location>
</feature>
<keyword evidence="1" id="KW-1133">Transmembrane helix</keyword>
<dbReference type="Proteomes" id="UP000070467">
    <property type="component" value="Unassembled WGS sequence"/>
</dbReference>
<feature type="transmembrane region" description="Helical" evidence="1">
    <location>
        <begin position="97"/>
        <end position="114"/>
    </location>
</feature>
<name>A0ABR5TMK2_9BACL</name>
<keyword evidence="3" id="KW-1185">Reference proteome</keyword>
<protein>
    <submittedName>
        <fullName evidence="2">Uncharacterized protein</fullName>
    </submittedName>
</protein>
<keyword evidence="1" id="KW-0812">Transmembrane</keyword>
<feature type="transmembrane region" description="Helical" evidence="1">
    <location>
        <begin position="32"/>
        <end position="53"/>
    </location>
</feature>
<reference evidence="2 3" key="1">
    <citation type="submission" date="2016-01" db="EMBL/GenBank/DDBJ databases">
        <authorList>
            <person name="Mitreva M."/>
            <person name="Pepin K.H."/>
            <person name="Mihindukulasuriya K.A."/>
            <person name="Fulton R."/>
            <person name="Fronick C."/>
            <person name="O'Laughlin M."/>
            <person name="Miner T."/>
            <person name="Herter B."/>
            <person name="Rosa B.A."/>
            <person name="Cordes M."/>
            <person name="Tomlinson C."/>
            <person name="Wollam A."/>
            <person name="Palsikar V.B."/>
            <person name="Mardis E.R."/>
            <person name="Wilson R.K."/>
        </authorList>
    </citation>
    <scope>NUCLEOTIDE SEQUENCE [LARGE SCALE GENOMIC DNA]</scope>
    <source>
        <strain evidence="2 3">KA00071</strain>
    </source>
</reference>
<accession>A0ABR5TMK2</accession>
<proteinExistence type="predicted"/>